<dbReference type="SUPFAM" id="SSF52266">
    <property type="entry name" value="SGNH hydrolase"/>
    <property type="match status" value="1"/>
</dbReference>
<feature type="compositionally biased region" description="Basic and acidic residues" evidence="1">
    <location>
        <begin position="117"/>
        <end position="133"/>
    </location>
</feature>
<feature type="compositionally biased region" description="Low complexity" evidence="1">
    <location>
        <begin position="18"/>
        <end position="33"/>
    </location>
</feature>
<feature type="compositionally biased region" description="Basic and acidic residues" evidence="1">
    <location>
        <begin position="34"/>
        <end position="49"/>
    </location>
</feature>
<evidence type="ECO:0000256" key="1">
    <source>
        <dbReference type="SAM" id="MobiDB-lite"/>
    </source>
</evidence>
<evidence type="ECO:0000313" key="3">
    <source>
        <dbReference type="EMBL" id="MFD1720177.1"/>
    </source>
</evidence>
<feature type="compositionally biased region" description="Basic and acidic residues" evidence="1">
    <location>
        <begin position="67"/>
        <end position="78"/>
    </location>
</feature>
<dbReference type="RefSeq" id="WP_377931384.1">
    <property type="nucleotide sequence ID" value="NZ_JBHUEA010000001.1"/>
</dbReference>
<evidence type="ECO:0000256" key="2">
    <source>
        <dbReference type="SAM" id="Phobius"/>
    </source>
</evidence>
<keyword evidence="2" id="KW-0472">Membrane</keyword>
<keyword evidence="2" id="KW-0812">Transmembrane</keyword>
<evidence type="ECO:0000313" key="4">
    <source>
        <dbReference type="Proteomes" id="UP001597347"/>
    </source>
</evidence>
<feature type="transmembrane region" description="Helical" evidence="2">
    <location>
        <begin position="143"/>
        <end position="169"/>
    </location>
</feature>
<sequence>MEPEPNGGRDHTEEESASADGAASGEEAASVEAPHAESEPDGGGDRSQEEPVLAEGVVPPGADDATADAKADVDRGGSDEGDLPLTSASGGTSNADFFEAADEDRSLSADDSPSEGKVAETRVDAGDRAETPTRRRRVGRGRLSSGAIGLVVLVVLAVLCAGLIVAVVVKSRNDAETAAREAASYTPPPLRASAPPTGVIGSIAVIGDESARSGASGVAAAQRWPRLLSGAFGADLEVTASAGAGYASEGDSGGTFVDAATTVPVDAGLVLFVGGAADGADTSLALARAATEAYSAATQRAPDATVIAVGPLFRPAGTAVDEFDQVRTTLRSAARIAGVRWVDPVAAGWLPGVDGTGDLSEGDQRVIAERLQGLVVDDE</sequence>
<feature type="compositionally biased region" description="Polar residues" evidence="1">
    <location>
        <begin position="86"/>
        <end position="95"/>
    </location>
</feature>
<keyword evidence="2" id="KW-1133">Transmembrane helix</keyword>
<reference evidence="4" key="1">
    <citation type="journal article" date="2019" name="Int. J. Syst. Evol. Microbiol.">
        <title>The Global Catalogue of Microorganisms (GCM) 10K type strain sequencing project: providing services to taxonomists for standard genome sequencing and annotation.</title>
        <authorList>
            <consortium name="The Broad Institute Genomics Platform"/>
            <consortium name="The Broad Institute Genome Sequencing Center for Infectious Disease"/>
            <person name="Wu L."/>
            <person name="Ma J."/>
        </authorList>
    </citation>
    <scope>NUCLEOTIDE SEQUENCE [LARGE SCALE GENOMIC DNA]</scope>
    <source>
        <strain evidence="4">CGMCC 1.12471</strain>
    </source>
</reference>
<dbReference type="EMBL" id="JBHUEA010000001">
    <property type="protein sequence ID" value="MFD1720177.1"/>
    <property type="molecule type" value="Genomic_DNA"/>
</dbReference>
<accession>A0ABW4LCS8</accession>
<organism evidence="3 4">
    <name type="scientific">Amnibacterium endophyticum</name>
    <dbReference type="NCBI Taxonomy" id="2109337"/>
    <lineage>
        <taxon>Bacteria</taxon>
        <taxon>Bacillati</taxon>
        <taxon>Actinomycetota</taxon>
        <taxon>Actinomycetes</taxon>
        <taxon>Micrococcales</taxon>
        <taxon>Microbacteriaceae</taxon>
        <taxon>Amnibacterium</taxon>
    </lineage>
</organism>
<protein>
    <recommendedName>
        <fullName evidence="5">SGNH hydrolase-type esterase domain-containing protein</fullName>
    </recommendedName>
</protein>
<comment type="caution">
    <text evidence="3">The sequence shown here is derived from an EMBL/GenBank/DDBJ whole genome shotgun (WGS) entry which is preliminary data.</text>
</comment>
<keyword evidence="4" id="KW-1185">Reference proteome</keyword>
<name>A0ABW4LCS8_9MICO</name>
<feature type="region of interest" description="Disordered" evidence="1">
    <location>
        <begin position="1"/>
        <end position="139"/>
    </location>
</feature>
<evidence type="ECO:0008006" key="5">
    <source>
        <dbReference type="Google" id="ProtNLM"/>
    </source>
</evidence>
<dbReference type="Proteomes" id="UP001597347">
    <property type="component" value="Unassembled WGS sequence"/>
</dbReference>
<proteinExistence type="predicted"/>
<gene>
    <name evidence="3" type="ORF">ACFSBI_01320</name>
</gene>